<comment type="caution">
    <text evidence="5">The sequence shown here is derived from an EMBL/GenBank/DDBJ whole genome shotgun (WGS) entry which is preliminary data.</text>
</comment>
<keyword evidence="3" id="KW-0325">Glycoprotein</keyword>
<evidence type="ECO:0000256" key="3">
    <source>
        <dbReference type="ARBA" id="ARBA00023180"/>
    </source>
</evidence>
<dbReference type="AlphaFoldDB" id="A0A8S0SE74"/>
<protein>
    <submittedName>
        <fullName evidence="5">G-type lectin S-receptor-like serine threonine-kinase At2g19130</fullName>
    </submittedName>
</protein>
<reference evidence="5 6" key="1">
    <citation type="submission" date="2019-12" db="EMBL/GenBank/DDBJ databases">
        <authorList>
            <person name="Alioto T."/>
            <person name="Alioto T."/>
            <person name="Gomez Garrido J."/>
        </authorList>
    </citation>
    <scope>NUCLEOTIDE SEQUENCE [LARGE SCALE GENOMIC DNA]</scope>
</reference>
<sequence length="372" mass="42269">MLIELSLSLPLPFLWTTVAMITKKPSCFCLLVLFFVCFSININLSQGTDSITANQSLSGSRTIVSSGGTFELGFFKPGNSAKYYIGIWYKTVSPRTIVWVANRETPISDMNSVELKISEGNLVLTQSQVLIWSTSVNSKTSNSVVATLGYDGNLVLRDGSKHKSTEGFWQSFDHPTDTFFPGGKLSYDKRTKTKKILISWKNFEDPAPGLFSLELAMDPNGSHDCFLIRNRTVRYWTSGDWNSYHMMRQSYIINYTYFDNVNETYLTYSLYKPSTMSKLVMEVSGLLTAASWLENTKEWNQHWSLPKKQCEVYGYCGPFSICNQYSSPFYFCLPGFVESSEKDWNMKDYSGGCMRKNNLSCGNNPFLISLFF</sequence>
<dbReference type="PANTHER" id="PTHR32444">
    <property type="entry name" value="BULB-TYPE LECTIN DOMAIN-CONTAINING PROTEIN"/>
    <property type="match status" value="1"/>
</dbReference>
<feature type="domain" description="Bulb-type lectin" evidence="4">
    <location>
        <begin position="48"/>
        <end position="169"/>
    </location>
</feature>
<dbReference type="InterPro" id="IPR000858">
    <property type="entry name" value="S_locus_glycoprot_dom"/>
</dbReference>
<proteinExistence type="predicted"/>
<keyword evidence="1" id="KW-0732">Signal</keyword>
<dbReference type="Pfam" id="PF01453">
    <property type="entry name" value="B_lectin"/>
    <property type="match status" value="1"/>
</dbReference>
<evidence type="ECO:0000313" key="5">
    <source>
        <dbReference type="EMBL" id="CAA2990760.1"/>
    </source>
</evidence>
<dbReference type="CDD" id="cd00028">
    <property type="entry name" value="B_lectin"/>
    <property type="match status" value="1"/>
</dbReference>
<accession>A0A8S0SE74</accession>
<evidence type="ECO:0000256" key="2">
    <source>
        <dbReference type="ARBA" id="ARBA00023157"/>
    </source>
</evidence>
<dbReference type="Gramene" id="OE9A038282T1">
    <property type="protein sequence ID" value="OE9A038282C1"/>
    <property type="gene ID" value="OE9A038282"/>
</dbReference>
<keyword evidence="2" id="KW-1015">Disulfide bond</keyword>
<evidence type="ECO:0000259" key="4">
    <source>
        <dbReference type="PROSITE" id="PS50927"/>
    </source>
</evidence>
<dbReference type="PANTHER" id="PTHR32444:SF247">
    <property type="entry name" value="OS01G0958200 PROTEIN"/>
    <property type="match status" value="1"/>
</dbReference>
<dbReference type="EMBL" id="CACTIH010004387">
    <property type="protein sequence ID" value="CAA2990760.1"/>
    <property type="molecule type" value="Genomic_DNA"/>
</dbReference>
<evidence type="ECO:0000313" key="6">
    <source>
        <dbReference type="Proteomes" id="UP000594638"/>
    </source>
</evidence>
<dbReference type="FunFam" id="2.90.10.10:FF:000002">
    <property type="entry name" value="Serine/threonine-protein kinase"/>
    <property type="match status" value="1"/>
</dbReference>
<dbReference type="Pfam" id="PF00954">
    <property type="entry name" value="S_locus_glycop"/>
    <property type="match status" value="1"/>
</dbReference>
<dbReference type="InterPro" id="IPR001480">
    <property type="entry name" value="Bulb-type_lectin_dom"/>
</dbReference>
<gene>
    <name evidence="5" type="ORF">OLEA9_A038282</name>
</gene>
<dbReference type="SUPFAM" id="SSF51110">
    <property type="entry name" value="alpha-D-mannose-specific plant lectins"/>
    <property type="match status" value="1"/>
</dbReference>
<name>A0A8S0SE74_OLEEU</name>
<evidence type="ECO:0000256" key="1">
    <source>
        <dbReference type="ARBA" id="ARBA00022729"/>
    </source>
</evidence>
<dbReference type="Proteomes" id="UP000594638">
    <property type="component" value="Unassembled WGS sequence"/>
</dbReference>
<dbReference type="PROSITE" id="PS50927">
    <property type="entry name" value="BULB_LECTIN"/>
    <property type="match status" value="1"/>
</dbReference>
<dbReference type="SMART" id="SM00108">
    <property type="entry name" value="B_lectin"/>
    <property type="match status" value="1"/>
</dbReference>
<dbReference type="OrthoDB" id="643280at2759"/>
<dbReference type="GO" id="GO:0048544">
    <property type="term" value="P:recognition of pollen"/>
    <property type="evidence" value="ECO:0007669"/>
    <property type="project" value="InterPro"/>
</dbReference>
<dbReference type="InterPro" id="IPR036426">
    <property type="entry name" value="Bulb-type_lectin_dom_sf"/>
</dbReference>
<organism evidence="5 6">
    <name type="scientific">Olea europaea subsp. europaea</name>
    <dbReference type="NCBI Taxonomy" id="158383"/>
    <lineage>
        <taxon>Eukaryota</taxon>
        <taxon>Viridiplantae</taxon>
        <taxon>Streptophyta</taxon>
        <taxon>Embryophyta</taxon>
        <taxon>Tracheophyta</taxon>
        <taxon>Spermatophyta</taxon>
        <taxon>Magnoliopsida</taxon>
        <taxon>eudicotyledons</taxon>
        <taxon>Gunneridae</taxon>
        <taxon>Pentapetalae</taxon>
        <taxon>asterids</taxon>
        <taxon>lamiids</taxon>
        <taxon>Lamiales</taxon>
        <taxon>Oleaceae</taxon>
        <taxon>Oleeae</taxon>
        <taxon>Olea</taxon>
    </lineage>
</organism>
<keyword evidence="6" id="KW-1185">Reference proteome</keyword>
<dbReference type="Gene3D" id="2.90.10.10">
    <property type="entry name" value="Bulb-type lectin domain"/>
    <property type="match status" value="1"/>
</dbReference>